<accession>A0A1H8T4Y5</accession>
<feature type="chain" id="PRO_5011760743" description="DUF2125 domain-containing protein" evidence="1">
    <location>
        <begin position="25"/>
        <end position="503"/>
    </location>
</feature>
<organism evidence="2 3">
    <name type="scientific">Salinihabitans flavidus</name>
    <dbReference type="NCBI Taxonomy" id="569882"/>
    <lineage>
        <taxon>Bacteria</taxon>
        <taxon>Pseudomonadati</taxon>
        <taxon>Pseudomonadota</taxon>
        <taxon>Alphaproteobacteria</taxon>
        <taxon>Rhodobacterales</taxon>
        <taxon>Roseobacteraceae</taxon>
        <taxon>Salinihabitans</taxon>
    </lineage>
</organism>
<evidence type="ECO:0000313" key="2">
    <source>
        <dbReference type="EMBL" id="SEO86017.1"/>
    </source>
</evidence>
<dbReference type="Proteomes" id="UP000198893">
    <property type="component" value="Unassembled WGS sequence"/>
</dbReference>
<keyword evidence="3" id="KW-1185">Reference proteome</keyword>
<feature type="signal peptide" evidence="1">
    <location>
        <begin position="1"/>
        <end position="24"/>
    </location>
</feature>
<keyword evidence="1" id="KW-0732">Signal</keyword>
<name>A0A1H8T4Y5_9RHOB</name>
<dbReference type="STRING" id="569882.SAMN04490248_11449"/>
<dbReference type="OrthoDB" id="7791409at2"/>
<evidence type="ECO:0008006" key="4">
    <source>
        <dbReference type="Google" id="ProtNLM"/>
    </source>
</evidence>
<protein>
    <recommendedName>
        <fullName evidence="4">DUF2125 domain-containing protein</fullName>
    </recommendedName>
</protein>
<evidence type="ECO:0000313" key="3">
    <source>
        <dbReference type="Proteomes" id="UP000198893"/>
    </source>
</evidence>
<dbReference type="RefSeq" id="WP_093118818.1">
    <property type="nucleotide sequence ID" value="NZ_FODS01000014.1"/>
</dbReference>
<dbReference type="InterPro" id="IPR018666">
    <property type="entry name" value="DUF2125"/>
</dbReference>
<dbReference type="EMBL" id="FODS01000014">
    <property type="protein sequence ID" value="SEO86017.1"/>
    <property type="molecule type" value="Genomic_DNA"/>
</dbReference>
<reference evidence="2 3" key="1">
    <citation type="submission" date="2016-10" db="EMBL/GenBank/DDBJ databases">
        <authorList>
            <person name="de Groot N.N."/>
        </authorList>
    </citation>
    <scope>NUCLEOTIDE SEQUENCE [LARGE SCALE GENOMIC DNA]</scope>
    <source>
        <strain evidence="2 3">DSM 27842</strain>
    </source>
</reference>
<dbReference type="AlphaFoldDB" id="A0A1H8T4Y5"/>
<sequence>MFPSNHIVPATAVSLILSGGGALADVTPQDVWQSWQGYLGSSGYEVSGNESRSGDTLTVTGLTMSGDIPDEDGTVTVSLSEIAFRDNGDGTVQIIMPASSPLVINLRPEDEEAVDITLDLTYDTLAMTASGAPRDISYAYSADSMGATLTEIVVDGEVVEAAGFDASLDNVQGNSSMATTDLRRVRQSISAETLTYMFSGQDLENPERDRASFNGEMRDLSLDFRGDLPLDMDSEDPEEFFNAGFDIEGRFEQGGGSMAFSGMESGKPISGNFSSESGFFEVAMNKERMRYDGGTSGVTIDMAGAELPIPISAGIGELAYGLLLPLAKSEDLQDFGLKLRLADLSVDDALWGMFDPGQMLPRDPATLSLDITGTARLLMNMMSEEAQEMDEMPGELHSASLNDLRLNVAGAELTGTGDFTFDNSDTETFDGLPRPEGALDLRLTGANQLLDTLVEMGMLPKEQASGARMMMGMFAVPAGDDKLTSTIEINEEGQVLANGQRLR</sequence>
<evidence type="ECO:0000256" key="1">
    <source>
        <dbReference type="SAM" id="SignalP"/>
    </source>
</evidence>
<dbReference type="Pfam" id="PF09898">
    <property type="entry name" value="DUF2125"/>
    <property type="match status" value="1"/>
</dbReference>
<gene>
    <name evidence="2" type="ORF">SAMN04490248_11449</name>
</gene>
<proteinExistence type="predicted"/>